<sequence length="129" mass="14875">MGHSSRVLGHYDKPMWDSIARKEWALQYCPESARFRYPPSPICPDSLSMNYEWRPIKGTGEILSWAIFHRKYFDDFPPPYNTIAVRLDEGPIVVSNLVGPEPEGDWIGRRVQVVYAEHDGVTIPKMKLV</sequence>
<proteinExistence type="predicted"/>
<evidence type="ECO:0000313" key="3">
    <source>
        <dbReference type="Proteomes" id="UP000248021"/>
    </source>
</evidence>
<organism evidence="2 3">
    <name type="scientific">Chelatococcus asaccharovorans</name>
    <dbReference type="NCBI Taxonomy" id="28210"/>
    <lineage>
        <taxon>Bacteria</taxon>
        <taxon>Pseudomonadati</taxon>
        <taxon>Pseudomonadota</taxon>
        <taxon>Alphaproteobacteria</taxon>
        <taxon>Hyphomicrobiales</taxon>
        <taxon>Chelatococcaceae</taxon>
        <taxon>Chelatococcus</taxon>
    </lineage>
</organism>
<dbReference type="AlphaFoldDB" id="A0A2V3UJ04"/>
<dbReference type="EMBL" id="QJJK01000001">
    <property type="protein sequence ID" value="PXW65003.1"/>
    <property type="molecule type" value="Genomic_DNA"/>
</dbReference>
<dbReference type="InterPro" id="IPR012340">
    <property type="entry name" value="NA-bd_OB-fold"/>
</dbReference>
<dbReference type="SUPFAM" id="SSF50249">
    <property type="entry name" value="Nucleic acid-binding proteins"/>
    <property type="match status" value="1"/>
</dbReference>
<evidence type="ECO:0000259" key="1">
    <source>
        <dbReference type="Pfam" id="PF01796"/>
    </source>
</evidence>
<gene>
    <name evidence="2" type="ORF">C7450_101764</name>
</gene>
<name>A0A2V3UJ04_9HYPH</name>
<comment type="caution">
    <text evidence="2">The sequence shown here is derived from an EMBL/GenBank/DDBJ whole genome shotgun (WGS) entry which is preliminary data.</text>
</comment>
<evidence type="ECO:0000313" key="2">
    <source>
        <dbReference type="EMBL" id="PXW65003.1"/>
    </source>
</evidence>
<keyword evidence="3" id="KW-1185">Reference proteome</keyword>
<dbReference type="PANTHER" id="PTHR34075">
    <property type="entry name" value="BLR3430 PROTEIN"/>
    <property type="match status" value="1"/>
</dbReference>
<dbReference type="Proteomes" id="UP000248021">
    <property type="component" value="Unassembled WGS sequence"/>
</dbReference>
<feature type="domain" description="ChsH2 C-terminal OB-fold" evidence="1">
    <location>
        <begin position="53"/>
        <end position="115"/>
    </location>
</feature>
<dbReference type="InterPro" id="IPR052513">
    <property type="entry name" value="Thioester_dehydratase-like"/>
</dbReference>
<dbReference type="RefSeq" id="WP_110373013.1">
    <property type="nucleotide sequence ID" value="NZ_JAHBRY010000001.1"/>
</dbReference>
<dbReference type="InterPro" id="IPR002878">
    <property type="entry name" value="ChsH2_C"/>
</dbReference>
<dbReference type="PANTHER" id="PTHR34075:SF5">
    <property type="entry name" value="BLR3430 PROTEIN"/>
    <property type="match status" value="1"/>
</dbReference>
<dbReference type="Pfam" id="PF01796">
    <property type="entry name" value="OB_ChsH2_C"/>
    <property type="match status" value="1"/>
</dbReference>
<reference evidence="2 3" key="1">
    <citation type="submission" date="2018-05" db="EMBL/GenBank/DDBJ databases">
        <title>Genomic Encyclopedia of Type Strains, Phase IV (KMG-IV): sequencing the most valuable type-strain genomes for metagenomic binning, comparative biology and taxonomic classification.</title>
        <authorList>
            <person name="Goeker M."/>
        </authorList>
    </citation>
    <scope>NUCLEOTIDE SEQUENCE [LARGE SCALE GENOMIC DNA]</scope>
    <source>
        <strain evidence="2 3">DSM 6462</strain>
    </source>
</reference>
<dbReference type="OrthoDB" id="7595207at2"/>
<protein>
    <recommendedName>
        <fullName evidence="1">ChsH2 C-terminal OB-fold domain-containing protein</fullName>
    </recommendedName>
</protein>
<accession>A0A2V3UJ04</accession>